<dbReference type="InterPro" id="IPR055418">
    <property type="entry name" value="UFD1_N2"/>
</dbReference>
<dbReference type="Gene3D" id="2.40.40.50">
    <property type="entry name" value="Ubiquitin fusion degradation protein UFD1, N-terminal domain"/>
    <property type="match status" value="1"/>
</dbReference>
<dbReference type="EMBL" id="PEDP01001383">
    <property type="protein sequence ID" value="POS83743.1"/>
    <property type="molecule type" value="Genomic_DNA"/>
</dbReference>
<dbReference type="Pfam" id="PF24503">
    <property type="entry name" value="DUF7590"/>
    <property type="match status" value="1"/>
</dbReference>
<dbReference type="Gene3D" id="3.10.330.10">
    <property type="match status" value="1"/>
</dbReference>
<dbReference type="InterPro" id="IPR056012">
    <property type="entry name" value="DUF7590"/>
</dbReference>
<evidence type="ECO:0000313" key="8">
    <source>
        <dbReference type="Proteomes" id="UP000237438"/>
    </source>
</evidence>
<keyword evidence="8" id="KW-1185">Reference proteome</keyword>
<dbReference type="GO" id="GO:0006511">
    <property type="term" value="P:ubiquitin-dependent protein catabolic process"/>
    <property type="evidence" value="ECO:0007669"/>
    <property type="project" value="InterPro"/>
</dbReference>
<dbReference type="Pfam" id="PF23580">
    <property type="entry name" value="Znf_XAF1_N"/>
    <property type="match status" value="1"/>
</dbReference>
<dbReference type="Pfam" id="PF03152">
    <property type="entry name" value="UFD1_N1"/>
    <property type="match status" value="1"/>
</dbReference>
<dbReference type="GO" id="GO:0036503">
    <property type="term" value="P:ERAD pathway"/>
    <property type="evidence" value="ECO:0007669"/>
    <property type="project" value="TreeGrafter"/>
</dbReference>
<dbReference type="Proteomes" id="UP000237438">
    <property type="component" value="Unassembled WGS sequence"/>
</dbReference>
<dbReference type="InterPro" id="IPR055417">
    <property type="entry name" value="UFD1_N1"/>
</dbReference>
<dbReference type="GO" id="GO:0034098">
    <property type="term" value="C:VCP-NPL4-UFD1 AAA ATPase complex"/>
    <property type="evidence" value="ECO:0007669"/>
    <property type="project" value="TreeGrafter"/>
</dbReference>
<evidence type="ECO:0000256" key="1">
    <source>
        <dbReference type="ARBA" id="ARBA00006043"/>
    </source>
</evidence>
<dbReference type="OrthoDB" id="193703at2759"/>
<comment type="similarity">
    <text evidence="1">Belongs to the UFD1 family.</text>
</comment>
<dbReference type="InterPro" id="IPR004854">
    <property type="entry name" value="Ufd1-like"/>
</dbReference>
<gene>
    <name evidence="7" type="ORF">EPUL_005532</name>
</gene>
<evidence type="ECO:0000259" key="6">
    <source>
        <dbReference type="Pfam" id="PF24842"/>
    </source>
</evidence>
<evidence type="ECO:0000313" key="7">
    <source>
        <dbReference type="EMBL" id="POS83743.1"/>
    </source>
</evidence>
<evidence type="ECO:0000259" key="4">
    <source>
        <dbReference type="Pfam" id="PF16558"/>
    </source>
</evidence>
<dbReference type="Pfam" id="PF24842">
    <property type="entry name" value="UFD1_N2"/>
    <property type="match status" value="1"/>
</dbReference>
<accession>A0A2S4PNY1</accession>
<dbReference type="PANTHER" id="PTHR12555:SF15">
    <property type="entry name" value="FUSION DEGRADATION PROTEIN (UFD1), PUTATIVE (AFU_ORTHOLOGUE AFUA_4G04640)-RELATED"/>
    <property type="match status" value="1"/>
</dbReference>
<dbReference type="InterPro" id="IPR042299">
    <property type="entry name" value="Ufd1-like_Nn"/>
</dbReference>
<reference evidence="7 8" key="1">
    <citation type="submission" date="2017-10" db="EMBL/GenBank/DDBJ databases">
        <title>Development of genomic resources for the powdery mildew, Erysiphe pulchra.</title>
        <authorList>
            <person name="Wadl P.A."/>
            <person name="Mack B.M."/>
            <person name="Moore G."/>
            <person name="Beltz S.B."/>
        </authorList>
    </citation>
    <scope>NUCLEOTIDE SEQUENCE [LARGE SCALE GENOMIC DNA]</scope>
    <source>
        <strain evidence="7">Cflorida</strain>
    </source>
</reference>
<proteinExistence type="inferred from homology"/>
<protein>
    <submittedName>
        <fullName evidence="7">Uncharacterized protein</fullName>
    </submittedName>
</protein>
<organism evidence="7 8">
    <name type="scientific">Erysiphe pulchra</name>
    <dbReference type="NCBI Taxonomy" id="225359"/>
    <lineage>
        <taxon>Eukaryota</taxon>
        <taxon>Fungi</taxon>
        <taxon>Dikarya</taxon>
        <taxon>Ascomycota</taxon>
        <taxon>Pezizomycotina</taxon>
        <taxon>Leotiomycetes</taxon>
        <taxon>Erysiphales</taxon>
        <taxon>Erysiphaceae</taxon>
        <taxon>Erysiphe</taxon>
    </lineage>
</organism>
<feature type="domain" description="Ubiquitin fusion degradation protein UFD1 N-terminal subdomain 1" evidence="3">
    <location>
        <begin position="74"/>
        <end position="124"/>
    </location>
</feature>
<dbReference type="Pfam" id="PF16558">
    <property type="entry name" value="AZUL"/>
    <property type="match status" value="1"/>
</dbReference>
<dbReference type="Gene3D" id="6.10.130.10">
    <property type="entry name" value="Ubiquitin-protein ligase E3A, N-terminal zinc-binding domain (AZUL)"/>
    <property type="match status" value="1"/>
</dbReference>
<evidence type="ECO:0000259" key="3">
    <source>
        <dbReference type="Pfam" id="PF03152"/>
    </source>
</evidence>
<evidence type="ECO:0000256" key="2">
    <source>
        <dbReference type="ARBA" id="ARBA00022786"/>
    </source>
</evidence>
<feature type="domain" description="DUF7590" evidence="5">
    <location>
        <begin position="259"/>
        <end position="364"/>
    </location>
</feature>
<dbReference type="STRING" id="225359.A0A2S4PNY1"/>
<dbReference type="InterPro" id="IPR032353">
    <property type="entry name" value="AZUL"/>
</dbReference>
<dbReference type="PANTHER" id="PTHR12555">
    <property type="entry name" value="UBIQUITIN FUSION DEGRADATON PROTEIN 1"/>
    <property type="match status" value="1"/>
</dbReference>
<keyword evidence="2" id="KW-0833">Ubl conjugation pathway</keyword>
<feature type="domain" description="Ubiquitin fusion degradation protein UFD1 N-terminal subdomain 2" evidence="6">
    <location>
        <begin position="159"/>
        <end position="235"/>
    </location>
</feature>
<comment type="caution">
    <text evidence="7">The sequence shown here is derived from an EMBL/GenBank/DDBJ whole genome shotgun (WGS) entry which is preliminary data.</text>
</comment>
<dbReference type="GO" id="GO:0031593">
    <property type="term" value="F:polyubiquitin modification-dependent protein binding"/>
    <property type="evidence" value="ECO:0007669"/>
    <property type="project" value="TreeGrafter"/>
</dbReference>
<evidence type="ECO:0000259" key="5">
    <source>
        <dbReference type="Pfam" id="PF24503"/>
    </source>
</evidence>
<feature type="domain" description="Ubiquitin-protein ligase E3A N-terminal zinc-binding" evidence="4">
    <location>
        <begin position="631"/>
        <end position="661"/>
    </location>
</feature>
<name>A0A2S4PNY1_9PEZI</name>
<dbReference type="InterPro" id="IPR042556">
    <property type="entry name" value="AZUL_sf"/>
</dbReference>
<dbReference type="AlphaFoldDB" id="A0A2S4PNY1"/>
<sequence length="738" mass="84135">MASQNISLTWTRDYTVTQNFRTKLLGDKIILPKSALEQLLAASSATNAPTRYVTNSAPHTHYSSFNSQSSNLQFSNIQLPQPLTFLLVNVKNGKKVHAGIQEFSAKEGEIGLSPFLREALDISDFSNGSEYISGDITTNKSITDGGTPRIEVHSKQLPKGLFLRLRPLDAGYNPADWKALLEKYLRENFTTLTRGETLTVQAPTSEVFRFLIDEVSPKGDGICVVDTDLVVDIEALNEEQARETLKQIISKSQTENISGSSMVNELNMWQQVKGKLSEGEYVDYTLPSWDRSQGIEVKVSGQDIELFISPFSSRQRVRPREDEHVWGNFSTDLEKQIIINPQGKENEEIEHLNISLHARGQNKALREYSIQIRPRSLPSFEELKNSQDEVESHDQNNEQCKTCLKWLPKNNLFLHENYCSRNNIVCSLCHNVFQKKSQEWKDHWHCEYDTFFGQTVDSKKSHDYIFHTSKPCSNCPYIAKNLIDLAAHRTTVCPGKIILCQFCHLEVPQEGDPLNPSPEALIYNLTAHEVSDGARTTQCHLCSKIIRLRDVSTHMKHHDLENSKKVQPTICRNVYCCRTLNGVENDGKIRRRPQFGEAPTNLLGLCDFCFGPFYVNMHDPEGKALRRRVERRYLSQLVSGCGKSWCRNRYCKTAQNLNLTHKTALPLVKPLIDPDGLKKLHLCVDNNNNSFKIMAETLAKDKRYSLEWCIAALELQRDFDSAQTWLNNWAPKLDKENK</sequence>